<evidence type="ECO:0000313" key="2">
    <source>
        <dbReference type="EMBL" id="EOR96412.1"/>
    </source>
</evidence>
<dbReference type="InterPro" id="IPR007466">
    <property type="entry name" value="Peptidyl-Arg-deiminase_porph"/>
</dbReference>
<dbReference type="Pfam" id="PF04371">
    <property type="entry name" value="PAD_porph"/>
    <property type="match status" value="1"/>
</dbReference>
<accession>R9GX67</accession>
<evidence type="ECO:0000256" key="1">
    <source>
        <dbReference type="ARBA" id="ARBA00022801"/>
    </source>
</evidence>
<dbReference type="SUPFAM" id="SSF55909">
    <property type="entry name" value="Pentein"/>
    <property type="match status" value="1"/>
</dbReference>
<dbReference type="RefSeq" id="WP_016193662.1">
    <property type="nucleotide sequence ID" value="NZ_AQPN01000014.1"/>
</dbReference>
<evidence type="ECO:0008006" key="4">
    <source>
        <dbReference type="Google" id="ProtNLM"/>
    </source>
</evidence>
<dbReference type="GO" id="GO:0004668">
    <property type="term" value="F:protein-arginine deiminase activity"/>
    <property type="evidence" value="ECO:0007669"/>
    <property type="project" value="InterPro"/>
</dbReference>
<gene>
    <name evidence="2" type="ORF">ADIARSV_0412</name>
</gene>
<keyword evidence="1" id="KW-0378">Hydrolase</keyword>
<dbReference type="EMBL" id="AQPN01000014">
    <property type="protein sequence ID" value="EOR96412.1"/>
    <property type="molecule type" value="Genomic_DNA"/>
</dbReference>
<dbReference type="Proteomes" id="UP000014174">
    <property type="component" value="Unassembled WGS sequence"/>
</dbReference>
<dbReference type="Gene3D" id="3.75.10.10">
    <property type="entry name" value="L-arginine/glycine Amidinotransferase, Chain A"/>
    <property type="match status" value="1"/>
</dbReference>
<dbReference type="OrthoDB" id="7871381at2"/>
<reference evidence="2 3" key="1">
    <citation type="journal article" date="2013" name="Genome Announc.">
        <title>Draft Genome Sequence of Arcticibacter svalbardensis Strain MN12-7T, a Member of the Family Sphingobacteriaceae Isolated from an Arctic Soil Sample.</title>
        <authorList>
            <person name="Shivaji S."/>
            <person name="Ara S."/>
            <person name="Prasad S."/>
            <person name="Manasa B.P."/>
            <person name="Begum Z."/>
            <person name="Singh A."/>
            <person name="Kumar Pinnaka A."/>
        </authorList>
    </citation>
    <scope>NUCLEOTIDE SEQUENCE [LARGE SCALE GENOMIC DNA]</scope>
    <source>
        <strain evidence="2 3">MN12-7</strain>
    </source>
</reference>
<dbReference type="STRING" id="1150600.ADIARSV_0412"/>
<sequence>MSGLVIVPTFNIVEDDEAINQLKEVFPNDKILSTDSSEIAKEGGILNCISWNIKTDG</sequence>
<keyword evidence="3" id="KW-1185">Reference proteome</keyword>
<comment type="caution">
    <text evidence="2">The sequence shown here is derived from an EMBL/GenBank/DDBJ whole genome shotgun (WGS) entry which is preliminary data.</text>
</comment>
<proteinExistence type="predicted"/>
<dbReference type="GO" id="GO:0009446">
    <property type="term" value="P:putrescine biosynthetic process"/>
    <property type="evidence" value="ECO:0007669"/>
    <property type="project" value="InterPro"/>
</dbReference>
<name>R9GX67_9SPHI</name>
<dbReference type="AlphaFoldDB" id="R9GX67"/>
<evidence type="ECO:0000313" key="3">
    <source>
        <dbReference type="Proteomes" id="UP000014174"/>
    </source>
</evidence>
<organism evidence="2 3">
    <name type="scientific">Arcticibacter svalbardensis MN12-7</name>
    <dbReference type="NCBI Taxonomy" id="1150600"/>
    <lineage>
        <taxon>Bacteria</taxon>
        <taxon>Pseudomonadati</taxon>
        <taxon>Bacteroidota</taxon>
        <taxon>Sphingobacteriia</taxon>
        <taxon>Sphingobacteriales</taxon>
        <taxon>Sphingobacteriaceae</taxon>
        <taxon>Arcticibacter</taxon>
    </lineage>
</organism>
<protein>
    <recommendedName>
        <fullName evidence="4">Agmatine deiminase</fullName>
    </recommendedName>
</protein>